<gene>
    <name evidence="2" type="ORF">AVDCRST_MAG73-2958</name>
</gene>
<reference evidence="2" key="1">
    <citation type="submission" date="2020-02" db="EMBL/GenBank/DDBJ databases">
        <authorList>
            <person name="Meier V. D."/>
        </authorList>
    </citation>
    <scope>NUCLEOTIDE SEQUENCE</scope>
    <source>
        <strain evidence="2">AVDCRST_MAG73</strain>
    </source>
</reference>
<organism evidence="2">
    <name type="scientific">uncultured Thermomicrobiales bacterium</name>
    <dbReference type="NCBI Taxonomy" id="1645740"/>
    <lineage>
        <taxon>Bacteria</taxon>
        <taxon>Pseudomonadati</taxon>
        <taxon>Thermomicrobiota</taxon>
        <taxon>Thermomicrobia</taxon>
        <taxon>Thermomicrobiales</taxon>
        <taxon>environmental samples</taxon>
    </lineage>
</organism>
<name>A0A6J4UL48_9BACT</name>
<evidence type="ECO:0000256" key="1">
    <source>
        <dbReference type="SAM" id="MobiDB-lite"/>
    </source>
</evidence>
<dbReference type="EMBL" id="CADCWE010000198">
    <property type="protein sequence ID" value="CAA9552027.1"/>
    <property type="molecule type" value="Genomic_DNA"/>
</dbReference>
<proteinExistence type="predicted"/>
<protein>
    <submittedName>
        <fullName evidence="2">Uncharacterized protein</fullName>
    </submittedName>
</protein>
<accession>A0A6J4UL48</accession>
<feature type="region of interest" description="Disordered" evidence="1">
    <location>
        <begin position="27"/>
        <end position="51"/>
    </location>
</feature>
<dbReference type="AlphaFoldDB" id="A0A6J4UL48"/>
<evidence type="ECO:0000313" key="2">
    <source>
        <dbReference type="EMBL" id="CAA9552027.1"/>
    </source>
</evidence>
<sequence>MAEVSQFGHRAGGRGASLELAARDGKNLLGWAGPTHPTGRADPPGAPPTPP</sequence>